<dbReference type="RefSeq" id="WP_224863931.1">
    <property type="nucleotide sequence ID" value="NZ_JAYJJT010000017.1"/>
</dbReference>
<evidence type="ECO:0000313" key="1">
    <source>
        <dbReference type="EMBL" id="MEB3051050.1"/>
    </source>
</evidence>
<sequence length="75" mass="7766">MALARIANTNSSAMLEAAAANPALDTSFRDAALALADSYQTVTATGVLGQSDPQFSAAIEDSNAKYQVLRELCGD</sequence>
<keyword evidence="2" id="KW-1185">Reference proteome</keyword>
<dbReference type="Proteomes" id="UP001299046">
    <property type="component" value="Unassembled WGS sequence"/>
</dbReference>
<name>A0ABU5YLY7_9MYCO</name>
<proteinExistence type="predicted"/>
<evidence type="ECO:0000313" key="2">
    <source>
        <dbReference type="Proteomes" id="UP001299046"/>
    </source>
</evidence>
<comment type="caution">
    <text evidence="1">The sequence shown here is derived from an EMBL/GenBank/DDBJ whole genome shotgun (WGS) entry which is preliminary data.</text>
</comment>
<reference evidence="1 2" key="1">
    <citation type="submission" date="2023-12" db="EMBL/GenBank/DDBJ databases">
        <title>Description of new species of Mycobacterium terrae complex isolated from sewage at the Sao Paulo Zoological Park Foundation in Brazil.</title>
        <authorList>
            <person name="Romagnoli C.L."/>
            <person name="Conceicao E.C."/>
            <person name="Machado E."/>
            <person name="Barreto L.B.P.F."/>
            <person name="Sharma A."/>
            <person name="Silva N.M."/>
            <person name="Marques L.E."/>
            <person name="Juliana M.A."/>
            <person name="Lourenco M.C.S."/>
            <person name="Digiampietri L.A."/>
            <person name="Suffys P.N."/>
            <person name="Viana-Niero C."/>
        </authorList>
    </citation>
    <scope>NUCLEOTIDE SEQUENCE [LARGE SCALE GENOMIC DNA]</scope>
    <source>
        <strain evidence="1 2">MYC123</strain>
    </source>
</reference>
<organism evidence="1 2">
    <name type="scientific">[Mycobacterium] zoologicum</name>
    <dbReference type="NCBI Taxonomy" id="2872311"/>
    <lineage>
        <taxon>Bacteria</taxon>
        <taxon>Bacillati</taxon>
        <taxon>Actinomycetota</taxon>
        <taxon>Actinomycetes</taxon>
        <taxon>Mycobacteriales</taxon>
        <taxon>Mycobacteriaceae</taxon>
        <taxon>Mycolicibacter</taxon>
    </lineage>
</organism>
<gene>
    <name evidence="1" type="ORF">KV112_15095</name>
</gene>
<dbReference type="EMBL" id="JAYJJT010000017">
    <property type="protein sequence ID" value="MEB3051050.1"/>
    <property type="molecule type" value="Genomic_DNA"/>
</dbReference>
<accession>A0ABU5YLY7</accession>
<protein>
    <submittedName>
        <fullName evidence="1">Uncharacterized protein</fullName>
    </submittedName>
</protein>